<name>A0A9Q0M5G4_BLOTA</name>
<accession>A0A9Q0M5G4</accession>
<gene>
    <name evidence="2" type="ORF">RDWZM_005021</name>
</gene>
<keyword evidence="1" id="KW-0472">Membrane</keyword>
<dbReference type="EMBL" id="JAPWDV010000002">
    <property type="protein sequence ID" value="KAJ6219209.1"/>
    <property type="molecule type" value="Genomic_DNA"/>
</dbReference>
<organism evidence="2 3">
    <name type="scientific">Blomia tropicalis</name>
    <name type="common">Mite</name>
    <dbReference type="NCBI Taxonomy" id="40697"/>
    <lineage>
        <taxon>Eukaryota</taxon>
        <taxon>Metazoa</taxon>
        <taxon>Ecdysozoa</taxon>
        <taxon>Arthropoda</taxon>
        <taxon>Chelicerata</taxon>
        <taxon>Arachnida</taxon>
        <taxon>Acari</taxon>
        <taxon>Acariformes</taxon>
        <taxon>Sarcoptiformes</taxon>
        <taxon>Astigmata</taxon>
        <taxon>Glycyphagoidea</taxon>
        <taxon>Echimyopodidae</taxon>
        <taxon>Blomia</taxon>
    </lineage>
</organism>
<evidence type="ECO:0000313" key="2">
    <source>
        <dbReference type="EMBL" id="KAJ6219209.1"/>
    </source>
</evidence>
<comment type="caution">
    <text evidence="2">The sequence shown here is derived from an EMBL/GenBank/DDBJ whole genome shotgun (WGS) entry which is preliminary data.</text>
</comment>
<evidence type="ECO:0000256" key="1">
    <source>
        <dbReference type="SAM" id="Phobius"/>
    </source>
</evidence>
<sequence>MTYGCGTIIALSHLQTTVIRKYPMPVKCSVEDQNAIIQCEDDARNVWNVDDITYYTSSRKFCCYFWNVLSCALEIADQCDPEYANELSIVTEQTIESLCDYSQEMNISIFSFGSMNQSFTYLLANFILLSSLMMMVNGQNHIRPGHYQKYALSSRCTSADREAINRCEDEAKRDWAVRDIDYYTPTRRFCCFAWDTLSCELQIAQRCDPNYAAELSYITEQNYASFCDYHSRRSASCALRWWSVMLIVVALLLIIGIIIFIIYRRRQSKFTCDYETVVRPS</sequence>
<reference evidence="2" key="1">
    <citation type="submission" date="2022-12" db="EMBL/GenBank/DDBJ databases">
        <title>Genome assemblies of Blomia tropicalis.</title>
        <authorList>
            <person name="Cui Y."/>
        </authorList>
    </citation>
    <scope>NUCLEOTIDE SEQUENCE</scope>
    <source>
        <tissue evidence="2">Adult mites</tissue>
    </source>
</reference>
<proteinExistence type="predicted"/>
<dbReference type="AlphaFoldDB" id="A0A9Q0M5G4"/>
<protein>
    <submittedName>
        <fullName evidence="2">Uncharacterized protein</fullName>
    </submittedName>
</protein>
<feature type="transmembrane region" description="Helical" evidence="1">
    <location>
        <begin position="241"/>
        <end position="263"/>
    </location>
</feature>
<keyword evidence="3" id="KW-1185">Reference proteome</keyword>
<evidence type="ECO:0000313" key="3">
    <source>
        <dbReference type="Proteomes" id="UP001142055"/>
    </source>
</evidence>
<keyword evidence="1" id="KW-1133">Transmembrane helix</keyword>
<keyword evidence="1" id="KW-0812">Transmembrane</keyword>
<dbReference type="Proteomes" id="UP001142055">
    <property type="component" value="Chromosome 2"/>
</dbReference>